<gene>
    <name evidence="3" type="ORF">DFJ65_3151</name>
</gene>
<evidence type="ECO:0000256" key="1">
    <source>
        <dbReference type="SAM" id="MobiDB-lite"/>
    </source>
</evidence>
<feature type="transmembrane region" description="Helical" evidence="2">
    <location>
        <begin position="425"/>
        <end position="446"/>
    </location>
</feature>
<reference evidence="3 4" key="1">
    <citation type="submission" date="2018-08" db="EMBL/GenBank/DDBJ databases">
        <title>Sequencing the genomes of 1000 actinobacteria strains.</title>
        <authorList>
            <person name="Klenk H.-P."/>
        </authorList>
    </citation>
    <scope>NUCLEOTIDE SEQUENCE [LARGE SCALE GENOMIC DNA]</scope>
    <source>
        <strain evidence="3 4">DSM 22967</strain>
    </source>
</reference>
<name>A0A3D9US21_9MICO</name>
<feature type="transmembrane region" description="Helical" evidence="2">
    <location>
        <begin position="402"/>
        <end position="419"/>
    </location>
</feature>
<keyword evidence="2" id="KW-0812">Transmembrane</keyword>
<feature type="transmembrane region" description="Helical" evidence="2">
    <location>
        <begin position="172"/>
        <end position="190"/>
    </location>
</feature>
<proteinExistence type="predicted"/>
<feature type="transmembrane region" description="Helical" evidence="2">
    <location>
        <begin position="318"/>
        <end position="335"/>
    </location>
</feature>
<keyword evidence="2" id="KW-0472">Membrane</keyword>
<evidence type="ECO:0000256" key="2">
    <source>
        <dbReference type="SAM" id="Phobius"/>
    </source>
</evidence>
<dbReference type="AlphaFoldDB" id="A0A3D9US21"/>
<feature type="transmembrane region" description="Helical" evidence="2">
    <location>
        <begin position="291"/>
        <end position="312"/>
    </location>
</feature>
<evidence type="ECO:0000313" key="3">
    <source>
        <dbReference type="EMBL" id="REF32056.1"/>
    </source>
</evidence>
<feature type="transmembrane region" description="Helical" evidence="2">
    <location>
        <begin position="487"/>
        <end position="509"/>
    </location>
</feature>
<feature type="transmembrane region" description="Helical" evidence="2">
    <location>
        <begin position="101"/>
        <end position="122"/>
    </location>
</feature>
<organism evidence="3 4">
    <name type="scientific">Calidifontibacter indicus</name>
    <dbReference type="NCBI Taxonomy" id="419650"/>
    <lineage>
        <taxon>Bacteria</taxon>
        <taxon>Bacillati</taxon>
        <taxon>Actinomycetota</taxon>
        <taxon>Actinomycetes</taxon>
        <taxon>Micrococcales</taxon>
        <taxon>Dermacoccaceae</taxon>
        <taxon>Calidifontibacter</taxon>
    </lineage>
</organism>
<accession>A0A3D9US21</accession>
<keyword evidence="4" id="KW-1185">Reference proteome</keyword>
<feature type="transmembrane region" description="Helical" evidence="2">
    <location>
        <begin position="257"/>
        <end position="279"/>
    </location>
</feature>
<feature type="compositionally biased region" description="Polar residues" evidence="1">
    <location>
        <begin position="68"/>
        <end position="83"/>
    </location>
</feature>
<dbReference type="Proteomes" id="UP000256253">
    <property type="component" value="Unassembled WGS sequence"/>
</dbReference>
<dbReference type="EMBL" id="QTUA01000001">
    <property type="protein sequence ID" value="REF32056.1"/>
    <property type="molecule type" value="Genomic_DNA"/>
</dbReference>
<sequence>MSSCVACGAPAGEVGVACGLCGTVRQPTVRGISLTKEPIGPAPAATVQPAVQPSIEASGQASIARADASSQTQSWQRPPQQVRGSGHATPAGPLGAIHAPVGLRSAAALFAIAAGLGLLNAFPALRDLQGALGASELRTPAYLYPLTLSTVAAVLFAAWSAFVAWSAGRGRSATGWSAAVLAVLAVAGLPGDLTSYEAAARAAALGGCAALAVARRSGHPVGGDAIAVLRGFQLSVTCAASAASVGAVAALPRVSAAGAGGVFTLLFLVASAAFGWIAYSGLRRSRAKDSRVYATGAVIGLLVAVLLCPSGGLPRPVAFTFGSTVALAGLLWLVPQCREWFGDARTSVVPVPDELRAFVRPSRPSTTAARVAPAAAASGAQGPSPSASAGYMALTRSGWNRALLAGGVCVAVAVVGVMSRRPGGALLIDIALTIWLAGVVFARAWVPSRTSVVVGVTSAAMNILRPSGGMGGDGSAVVGAERRGRTAAALAAPLAVGLVGALVVGAATVDRAQLCSSYQAASTQLNGYSDSEFFAAISKLGKDASAYDGKDVDSTTTDSIHSAGSRLTALGDRRSVYVYEARSAMAPISSVCLLGE</sequence>
<keyword evidence="2" id="KW-1133">Transmembrane helix</keyword>
<feature type="region of interest" description="Disordered" evidence="1">
    <location>
        <begin position="62"/>
        <end position="89"/>
    </location>
</feature>
<comment type="caution">
    <text evidence="3">The sequence shown here is derived from an EMBL/GenBank/DDBJ whole genome shotgun (WGS) entry which is preliminary data.</text>
</comment>
<feature type="transmembrane region" description="Helical" evidence="2">
    <location>
        <begin position="142"/>
        <end position="165"/>
    </location>
</feature>
<protein>
    <submittedName>
        <fullName evidence="3">Uncharacterized protein</fullName>
    </submittedName>
</protein>
<evidence type="ECO:0000313" key="4">
    <source>
        <dbReference type="Proteomes" id="UP000256253"/>
    </source>
</evidence>